<dbReference type="CDD" id="cd22003">
    <property type="entry name" value="HMG-box_UBF1_rpt6-like"/>
    <property type="match status" value="1"/>
</dbReference>
<feature type="compositionally biased region" description="Low complexity" evidence="5">
    <location>
        <begin position="546"/>
        <end position="564"/>
    </location>
</feature>
<dbReference type="CDD" id="cd21998">
    <property type="entry name" value="HMG-box_UBF1_rpt1-like"/>
    <property type="match status" value="1"/>
</dbReference>
<feature type="compositionally biased region" description="Basic residues" evidence="5">
    <location>
        <begin position="686"/>
        <end position="698"/>
    </location>
</feature>
<feature type="compositionally biased region" description="Low complexity" evidence="5">
    <location>
        <begin position="791"/>
        <end position="801"/>
    </location>
</feature>
<dbReference type="GO" id="GO:0003677">
    <property type="term" value="F:DNA binding"/>
    <property type="evidence" value="ECO:0007669"/>
    <property type="project" value="UniProtKB-UniRule"/>
</dbReference>
<keyword evidence="3 4" id="KW-0539">Nucleus</keyword>
<evidence type="ECO:0000256" key="3">
    <source>
        <dbReference type="ARBA" id="ARBA00023242"/>
    </source>
</evidence>
<evidence type="ECO:0000256" key="4">
    <source>
        <dbReference type="PROSITE-ProRule" id="PRU00267"/>
    </source>
</evidence>
<dbReference type="OrthoDB" id="498543at2759"/>
<organism evidence="7 8">
    <name type="scientific">Dermatophagoides pteronyssinus</name>
    <name type="common">European house dust mite</name>
    <dbReference type="NCBI Taxonomy" id="6956"/>
    <lineage>
        <taxon>Eukaryota</taxon>
        <taxon>Metazoa</taxon>
        <taxon>Ecdysozoa</taxon>
        <taxon>Arthropoda</taxon>
        <taxon>Chelicerata</taxon>
        <taxon>Arachnida</taxon>
        <taxon>Acari</taxon>
        <taxon>Acariformes</taxon>
        <taxon>Sarcoptiformes</taxon>
        <taxon>Astigmata</taxon>
        <taxon>Psoroptidia</taxon>
        <taxon>Analgoidea</taxon>
        <taxon>Pyroglyphidae</taxon>
        <taxon>Dermatophagoidinae</taxon>
        <taxon>Dermatophagoides</taxon>
    </lineage>
</organism>
<dbReference type="KEGG" id="dpte:113789062"/>
<feature type="DNA-binding region" description="HMG box" evidence="4">
    <location>
        <begin position="265"/>
        <end position="332"/>
    </location>
</feature>
<keyword evidence="2 4" id="KW-0238">DNA-binding</keyword>
<evidence type="ECO:0000313" key="7">
    <source>
        <dbReference type="Proteomes" id="UP000515146"/>
    </source>
</evidence>
<protein>
    <submittedName>
        <fullName evidence="8">Nucleolar transcription factor 1-A-like</fullName>
    </submittedName>
</protein>
<dbReference type="OMA" id="DKARFHT"/>
<feature type="DNA-binding region" description="HMG box" evidence="4">
    <location>
        <begin position="364"/>
        <end position="428"/>
    </location>
</feature>
<dbReference type="SUPFAM" id="SSF47095">
    <property type="entry name" value="HMG-box"/>
    <property type="match status" value="5"/>
</dbReference>
<accession>A0A6P6XLD8</accession>
<dbReference type="InParanoid" id="A0A6P6XLD8"/>
<dbReference type="Gene3D" id="1.10.30.10">
    <property type="entry name" value="High mobility group box domain"/>
    <property type="match status" value="4"/>
</dbReference>
<feature type="compositionally biased region" description="Basic residues" evidence="5">
    <location>
        <begin position="22"/>
        <end position="32"/>
    </location>
</feature>
<dbReference type="CDD" id="cd21999">
    <property type="entry name" value="HMG-box_UBF1_rpt2"/>
    <property type="match status" value="1"/>
</dbReference>
<evidence type="ECO:0000259" key="6">
    <source>
        <dbReference type="PROSITE" id="PS50118"/>
    </source>
</evidence>
<dbReference type="AlphaFoldDB" id="A0A6P6XLD8"/>
<evidence type="ECO:0000256" key="2">
    <source>
        <dbReference type="ARBA" id="ARBA00023125"/>
    </source>
</evidence>
<dbReference type="InterPro" id="IPR036910">
    <property type="entry name" value="HMG_box_dom_sf"/>
</dbReference>
<dbReference type="PANTHER" id="PTHR46318">
    <property type="entry name" value="UPSTREAM BINDING TRANSCRIPTION FACTOR"/>
    <property type="match status" value="1"/>
</dbReference>
<feature type="compositionally biased region" description="Low complexity" evidence="5">
    <location>
        <begin position="740"/>
        <end position="753"/>
    </location>
</feature>
<feature type="region of interest" description="Disordered" evidence="5">
    <location>
        <begin position="1"/>
        <end position="45"/>
    </location>
</feature>
<evidence type="ECO:0000256" key="1">
    <source>
        <dbReference type="ARBA" id="ARBA00004123"/>
    </source>
</evidence>
<dbReference type="InterPro" id="IPR051762">
    <property type="entry name" value="UBF1"/>
</dbReference>
<evidence type="ECO:0000313" key="8">
    <source>
        <dbReference type="RefSeq" id="XP_027194350.1"/>
    </source>
</evidence>
<dbReference type="RefSeq" id="XP_027194350.1">
    <property type="nucleotide sequence ID" value="XM_027338549.1"/>
</dbReference>
<dbReference type="PANTHER" id="PTHR46318:SF3">
    <property type="entry name" value="UPSTREAM BINDING TRANSCRIPTION FACTOR"/>
    <property type="match status" value="1"/>
</dbReference>
<feature type="compositionally biased region" description="Low complexity" evidence="5">
    <location>
        <begin position="670"/>
        <end position="683"/>
    </location>
</feature>
<sequence>MDEEILISKTNEQLQLSDSSTTKRKKHKKSKLNHNEANNDNDITETNNIKIEDEDEMSLMMMMIADNNNGIEPDIVELSNDSVINDDFDSRWSTKDLKTLLENIKKCLPQNDQTKYSTTLEKTIDWNQIKFGNHDANECKECAVNIMNRLRKYRTLSEMLVDAVEWTDKRQLNHPDRPKKPCSLFLRYFLEKRPKLQAQYPDKSVAELAKLMSPKFAKLSEKKRAKYRREYEEDLIKYREQMIIFRSKHPEVFSQRMRTGEKIGPDKPRTPFQLFRLSRMKKIPPDTDEDAKTIQDRIREQWNNISDKKHYKFIKKSLKDQERYNNELEEFMAANPTYTAPSISKSLLTKNEQELRRRYQGMPARPPNSGYMLFSQIMLKEFKDVPSKEKMVLVAKRWKEMTQEERAKYKEDAQNMMSEYIRKFDDYVHTLPDEEKKQLLIEQGHFKFPSEKNYFSLGKQFMPTSSILALTKELRQKSAAIDQAAMVAYQMNEMHRLKPLFPDKSKTELMEIINEQWSSMPASEKSDYLEIAESMQDFLPTKTKKSPTNTTNKKESSSSSTTTTKEIKFKDYKESEFYQKTGLRKPRRCGFTAFCSQILSTMKDKTTQERMRYASEKWKTMSTDEKQHYLDRQSNKCELFEKLFNRFKRNGKLPTKEEIKEFEMNEIQSTTTIDEIENNQTETTTKKTKSKKAKKRKLSNNDDDDDDDDCKSEPIESDMMMITDQTSSSSSPPPPPPLSPLKSPTKILSSSPSVTTTIEKINDRSTTTTNQHRQKFSPKKSKKKFANCLYDDSSQSSSSASENDDDELSE</sequence>
<gene>
    <name evidence="8" type="primary">LOC113789062</name>
</gene>
<comment type="subcellular location">
    <subcellularLocation>
        <location evidence="1">Nucleus</location>
    </subcellularLocation>
</comment>
<feature type="region of interest" description="Disordered" evidence="5">
    <location>
        <begin position="539"/>
        <end position="564"/>
    </location>
</feature>
<dbReference type="GO" id="GO:0005634">
    <property type="term" value="C:nucleus"/>
    <property type="evidence" value="ECO:0007669"/>
    <property type="project" value="UniProtKB-SubCell"/>
</dbReference>
<feature type="region of interest" description="Disordered" evidence="5">
    <location>
        <begin position="670"/>
        <end position="810"/>
    </location>
</feature>
<feature type="domain" description="HMG box" evidence="6">
    <location>
        <begin position="265"/>
        <end position="332"/>
    </location>
</feature>
<feature type="compositionally biased region" description="Basic residues" evidence="5">
    <location>
        <begin position="772"/>
        <end position="785"/>
    </location>
</feature>
<dbReference type="PROSITE" id="PS50118">
    <property type="entry name" value="HMG_BOX_2"/>
    <property type="match status" value="3"/>
</dbReference>
<name>A0A6P6XLD8_DERPT</name>
<feature type="compositionally biased region" description="Low complexity" evidence="5">
    <location>
        <begin position="35"/>
        <end position="45"/>
    </location>
</feature>
<feature type="DNA-binding region" description="HMG box" evidence="4">
    <location>
        <begin position="178"/>
        <end position="246"/>
    </location>
</feature>
<dbReference type="Proteomes" id="UP000515146">
    <property type="component" value="Unplaced"/>
</dbReference>
<feature type="domain" description="HMG box" evidence="6">
    <location>
        <begin position="178"/>
        <end position="246"/>
    </location>
</feature>
<feature type="compositionally biased region" description="Acidic residues" evidence="5">
    <location>
        <begin position="701"/>
        <end position="710"/>
    </location>
</feature>
<proteinExistence type="predicted"/>
<reference evidence="8" key="1">
    <citation type="submission" date="2025-08" db="UniProtKB">
        <authorList>
            <consortium name="RefSeq"/>
        </authorList>
    </citation>
    <scope>IDENTIFICATION</scope>
    <source>
        <strain evidence="8">Airmid</strain>
    </source>
</reference>
<evidence type="ECO:0000256" key="5">
    <source>
        <dbReference type="SAM" id="MobiDB-lite"/>
    </source>
</evidence>
<dbReference type="InterPro" id="IPR009071">
    <property type="entry name" value="HMG_box_dom"/>
</dbReference>
<feature type="domain" description="HMG box" evidence="6">
    <location>
        <begin position="364"/>
        <end position="428"/>
    </location>
</feature>
<keyword evidence="7" id="KW-1185">Reference proteome</keyword>
<dbReference type="Pfam" id="PF00505">
    <property type="entry name" value="HMG_box"/>
    <property type="match status" value="2"/>
</dbReference>
<feature type="compositionally biased region" description="Polar residues" evidence="5">
    <location>
        <begin position="754"/>
        <end position="771"/>
    </location>
</feature>
<dbReference type="SMART" id="SM00398">
    <property type="entry name" value="HMG"/>
    <property type="match status" value="4"/>
</dbReference>